<reference evidence="6 7" key="1">
    <citation type="submission" date="2023-10" db="EMBL/GenBank/DDBJ databases">
        <title>Chromosome-scale genome assembly provides insights into flower coloration mechanisms of Canna indica.</title>
        <authorList>
            <person name="Li C."/>
        </authorList>
    </citation>
    <scope>NUCLEOTIDE SEQUENCE [LARGE SCALE GENOMIC DNA]</scope>
    <source>
        <tissue evidence="6">Flower</tissue>
    </source>
</reference>
<feature type="domain" description="Bulb-type lectin" evidence="4">
    <location>
        <begin position="31"/>
        <end position="153"/>
    </location>
</feature>
<dbReference type="SUPFAM" id="SSF56112">
    <property type="entry name" value="Protein kinase-like (PK-like)"/>
    <property type="match status" value="1"/>
</dbReference>
<dbReference type="SUPFAM" id="SSF57414">
    <property type="entry name" value="Hairpin loop containing domain-like"/>
    <property type="match status" value="1"/>
</dbReference>
<dbReference type="PANTHER" id="PTHR32444:SF247">
    <property type="entry name" value="OS01G0958200 PROTEIN"/>
    <property type="match status" value="1"/>
</dbReference>
<dbReference type="GO" id="GO:0004672">
    <property type="term" value="F:protein kinase activity"/>
    <property type="evidence" value="ECO:0007669"/>
    <property type="project" value="InterPro"/>
</dbReference>
<dbReference type="Pfam" id="PF07714">
    <property type="entry name" value="PK_Tyr_Ser-Thr"/>
    <property type="match status" value="1"/>
</dbReference>
<evidence type="ECO:0000256" key="1">
    <source>
        <dbReference type="ARBA" id="ARBA00022729"/>
    </source>
</evidence>
<dbReference type="PROSITE" id="PS50948">
    <property type="entry name" value="PAN"/>
    <property type="match status" value="1"/>
</dbReference>
<dbReference type="PANTHER" id="PTHR32444">
    <property type="entry name" value="BULB-TYPE LECTIN DOMAIN-CONTAINING PROTEIN"/>
    <property type="match status" value="1"/>
</dbReference>
<dbReference type="InterPro" id="IPR036426">
    <property type="entry name" value="Bulb-type_lectin_dom_sf"/>
</dbReference>
<accession>A0AAQ3QKX6</accession>
<dbReference type="Proteomes" id="UP001327560">
    <property type="component" value="Chromosome 7"/>
</dbReference>
<proteinExistence type="predicted"/>
<dbReference type="GO" id="GO:0048544">
    <property type="term" value="P:recognition of pollen"/>
    <property type="evidence" value="ECO:0007669"/>
    <property type="project" value="InterPro"/>
</dbReference>
<dbReference type="InterPro" id="IPR001245">
    <property type="entry name" value="Ser-Thr/Tyr_kinase_cat_dom"/>
</dbReference>
<keyword evidence="2" id="KW-1015">Disulfide bond</keyword>
<dbReference type="CDD" id="cd00028">
    <property type="entry name" value="B_lectin"/>
    <property type="match status" value="1"/>
</dbReference>
<organism evidence="6 7">
    <name type="scientific">Canna indica</name>
    <name type="common">Indian-shot</name>
    <dbReference type="NCBI Taxonomy" id="4628"/>
    <lineage>
        <taxon>Eukaryota</taxon>
        <taxon>Viridiplantae</taxon>
        <taxon>Streptophyta</taxon>
        <taxon>Embryophyta</taxon>
        <taxon>Tracheophyta</taxon>
        <taxon>Spermatophyta</taxon>
        <taxon>Magnoliopsida</taxon>
        <taxon>Liliopsida</taxon>
        <taxon>Zingiberales</taxon>
        <taxon>Cannaceae</taxon>
        <taxon>Canna</taxon>
    </lineage>
</organism>
<name>A0AAQ3QKX6_9LILI</name>
<evidence type="ECO:0008006" key="8">
    <source>
        <dbReference type="Google" id="ProtNLM"/>
    </source>
</evidence>
<dbReference type="Pfam" id="PF08276">
    <property type="entry name" value="PAN_2"/>
    <property type="match status" value="1"/>
</dbReference>
<dbReference type="Pfam" id="PF00954">
    <property type="entry name" value="S_locus_glycop"/>
    <property type="match status" value="1"/>
</dbReference>
<dbReference type="SMART" id="SM00108">
    <property type="entry name" value="B_lectin"/>
    <property type="match status" value="1"/>
</dbReference>
<evidence type="ECO:0000313" key="6">
    <source>
        <dbReference type="EMBL" id="WOL15089.1"/>
    </source>
</evidence>
<sequence>MGGKRSTTCCYLLLFFMFITTSSRIRISQGADTLLQYQSLRDGQTLISANKTFVFGFFSPGSSTNRYVGIWYFKASKTVVWVANRYSPIADKSGVLMFDSTGDLILVDGLGNSFPLANGFGPFRGNNILVKILDSGNLILSSVNNSSMFMWQSFDYPTDTFLPGMKLGRIDKRNRFLTSWKSEVDPAPGDFSFGIDPNGTLQYFIWKEWRTIYWTSGLWNGQIFSQVPEQTRNYIFDYDMVSYQAGAYFNYSVKDENIITRFVMNISGEIQQSTWLDNLESWVLFWSIPRFSCDVYNKCGEFGFCNNQSQACECLQGFQPASLEDWKEGRTGDGCIRKASLECDSRRNPDKYLKMPSMKIVNPYAITIIVSGAKECESACYRNCNCTAYAFSGNCSLWHGDLQNLLKIDDADDTGALYIRLAGSEFQQPPTASEFQQPPTASEFRGANRGLHNSISYITPFLLSHVFSMDERTETQSGYIAPEYAAQGQFSIKSDVFSFGVLLLEIISAKRNTGYHQHGNSLNLLGHAWQLWKEGRWSELKDPSLGDECAAGEVSRCIHVALMCVQENAGDRPTISDVITMLSSDNLALPDPKQPAFFRVTTITEAEQSSNLAAHCSLHEMTITTPEGR</sequence>
<dbReference type="InterPro" id="IPR011009">
    <property type="entry name" value="Kinase-like_dom_sf"/>
</dbReference>
<gene>
    <name evidence="6" type="ORF">Cni_G23870</name>
</gene>
<evidence type="ECO:0000313" key="7">
    <source>
        <dbReference type="Proteomes" id="UP001327560"/>
    </source>
</evidence>
<feature type="chain" id="PRO_5042892173" description="Receptor-like serine/threonine-protein kinase" evidence="3">
    <location>
        <begin position="25"/>
        <end position="629"/>
    </location>
</feature>
<dbReference type="EMBL" id="CP136896">
    <property type="protein sequence ID" value="WOL15089.1"/>
    <property type="molecule type" value="Genomic_DNA"/>
</dbReference>
<dbReference type="Gene3D" id="1.10.510.10">
    <property type="entry name" value="Transferase(Phosphotransferase) domain 1"/>
    <property type="match status" value="1"/>
</dbReference>
<dbReference type="PROSITE" id="PS50927">
    <property type="entry name" value="BULB_LECTIN"/>
    <property type="match status" value="1"/>
</dbReference>
<dbReference type="InterPro" id="IPR001480">
    <property type="entry name" value="Bulb-type_lectin_dom"/>
</dbReference>
<protein>
    <recommendedName>
        <fullName evidence="8">Receptor-like serine/threonine-protein kinase</fullName>
    </recommendedName>
</protein>
<dbReference type="CDD" id="cd01098">
    <property type="entry name" value="PAN_AP_plant"/>
    <property type="match status" value="1"/>
</dbReference>
<dbReference type="SMART" id="SM00473">
    <property type="entry name" value="PAN_AP"/>
    <property type="match status" value="1"/>
</dbReference>
<dbReference type="InterPro" id="IPR003609">
    <property type="entry name" value="Pan_app"/>
</dbReference>
<evidence type="ECO:0000256" key="2">
    <source>
        <dbReference type="ARBA" id="ARBA00023157"/>
    </source>
</evidence>
<keyword evidence="7" id="KW-1185">Reference proteome</keyword>
<evidence type="ECO:0000259" key="5">
    <source>
        <dbReference type="PROSITE" id="PS50948"/>
    </source>
</evidence>
<evidence type="ECO:0000256" key="3">
    <source>
        <dbReference type="SAM" id="SignalP"/>
    </source>
</evidence>
<feature type="signal peptide" evidence="3">
    <location>
        <begin position="1"/>
        <end position="24"/>
    </location>
</feature>
<feature type="domain" description="Apple" evidence="5">
    <location>
        <begin position="343"/>
        <end position="422"/>
    </location>
</feature>
<evidence type="ECO:0000259" key="4">
    <source>
        <dbReference type="PROSITE" id="PS50927"/>
    </source>
</evidence>
<dbReference type="Gene3D" id="2.90.10.10">
    <property type="entry name" value="Bulb-type lectin domain"/>
    <property type="match status" value="1"/>
</dbReference>
<keyword evidence="1 3" id="KW-0732">Signal</keyword>
<dbReference type="SUPFAM" id="SSF51110">
    <property type="entry name" value="alpha-D-mannose-specific plant lectins"/>
    <property type="match status" value="1"/>
</dbReference>
<dbReference type="FunFam" id="2.90.10.10:FF:000005">
    <property type="entry name" value="G-type lectin S-receptor-like serine/threonine-protein kinase"/>
    <property type="match status" value="1"/>
</dbReference>
<dbReference type="Pfam" id="PF01453">
    <property type="entry name" value="B_lectin"/>
    <property type="match status" value="1"/>
</dbReference>
<dbReference type="AlphaFoldDB" id="A0AAQ3QKX6"/>
<dbReference type="InterPro" id="IPR000858">
    <property type="entry name" value="S_locus_glycoprot_dom"/>
</dbReference>
<dbReference type="GO" id="GO:0051707">
    <property type="term" value="P:response to other organism"/>
    <property type="evidence" value="ECO:0007669"/>
    <property type="project" value="UniProtKB-ARBA"/>
</dbReference>